<comment type="caution">
    <text evidence="1">The sequence shown here is derived from an EMBL/GenBank/DDBJ whole genome shotgun (WGS) entry which is preliminary data.</text>
</comment>
<evidence type="ECO:0000313" key="2">
    <source>
        <dbReference type="Proteomes" id="UP001202943"/>
    </source>
</evidence>
<reference evidence="1" key="1">
    <citation type="submission" date="2022-05" db="EMBL/GenBank/DDBJ databases">
        <authorList>
            <person name="Yi M."/>
        </authorList>
    </citation>
    <scope>NUCLEOTIDE SEQUENCE</scope>
    <source>
        <strain evidence="1">DS2</strain>
    </source>
</reference>
<accession>A0AAW5HS02</accession>
<dbReference type="EMBL" id="JAMHFX010000218">
    <property type="protein sequence ID" value="MCO1623223.1"/>
    <property type="molecule type" value="Genomic_DNA"/>
</dbReference>
<sequence>MSIVNRSYSAFAAEEAKAGLENLLSFVKDPESYSGEMRKLGSLLGKLLSDKISQSESCLVASTAEDADFLGRGIYDTLKQEHKTKAAVFWNNHYQIPGGSSIAPVVHKFLEPGYESTQVLIIAKSIISGSCVVRTNLLELIEDIQPQKIFIVSPVMHSKSEESLRKEFPRFIADKFEFVVFATDVERTDSGEVKPGIGGEVYPLLGLADQPARLGFMPKLVQELAAL</sequence>
<dbReference type="RefSeq" id="WP_252461051.1">
    <property type="nucleotide sequence ID" value="NZ_JAMHFX010000218.1"/>
</dbReference>
<evidence type="ECO:0000313" key="1">
    <source>
        <dbReference type="EMBL" id="MCO1623223.1"/>
    </source>
</evidence>
<proteinExistence type="predicted"/>
<protein>
    <submittedName>
        <fullName evidence="1">Uncharacterized protein</fullName>
    </submittedName>
</protein>
<organism evidence="1 2">
    <name type="scientific">Pseudomonas putida</name>
    <name type="common">Arthrobacter siderocapsulatus</name>
    <dbReference type="NCBI Taxonomy" id="303"/>
    <lineage>
        <taxon>Bacteria</taxon>
        <taxon>Pseudomonadati</taxon>
        <taxon>Pseudomonadota</taxon>
        <taxon>Gammaproteobacteria</taxon>
        <taxon>Pseudomonadales</taxon>
        <taxon>Pseudomonadaceae</taxon>
        <taxon>Pseudomonas</taxon>
    </lineage>
</organism>
<gene>
    <name evidence="1" type="ORF">M8C81_21710</name>
</gene>
<name>A0AAW5HS02_PSEPU</name>
<reference evidence="1" key="2">
    <citation type="submission" date="2023-08" db="EMBL/GenBank/DDBJ databases">
        <title>Isolation, Identification, Denitrification Characteristics of A Highly Efficient Aerobic Denitrifying Bacterial Strain DS2.</title>
        <authorList>
            <person name="Wang H."/>
        </authorList>
    </citation>
    <scope>NUCLEOTIDE SEQUENCE</scope>
    <source>
        <strain evidence="1">DS2</strain>
    </source>
</reference>
<dbReference type="AlphaFoldDB" id="A0AAW5HS02"/>
<dbReference type="Proteomes" id="UP001202943">
    <property type="component" value="Unassembled WGS sequence"/>
</dbReference>